<feature type="transmembrane region" description="Helical" evidence="12">
    <location>
        <begin position="332"/>
        <end position="348"/>
    </location>
</feature>
<gene>
    <name evidence="14" type="ORF">DSM107003_32630</name>
</gene>
<name>A0A3S1CMG9_ANAVA</name>
<dbReference type="InterPro" id="IPR011990">
    <property type="entry name" value="TPR-like_helical_dom_sf"/>
</dbReference>
<evidence type="ECO:0000313" key="15">
    <source>
        <dbReference type="Proteomes" id="UP000276103"/>
    </source>
</evidence>
<sequence>MPSHPESSLEAGLVALKEGNYYAAITQLEPIASSQNQSNTCLQAKVGLVMAYARTGETSRAIALCENLISSNNSQVQEWAKRALEHLNKSQKRQRKAKSTETGFVAFDNSSQKKPQEAIPEKNTHNRDIANTGFIGLRGSKKTETSSIYWRQARRAKVWQPLRKPNFMLTILSLLVTAGTFMSLFWVLQAILKLPMGLINLILDKLPYLTPLPLLYSDPSSLILVFLLVFIGLSPWLLDWLLAAFYGQQQLSKEVLNTHSREAVRVIQRTYQQRHLPLVKLRILPIAAPMMLTYGNLPRTARIVVSQGLLDQLGDDEIATIYALGLGQIHRWDFFVMSLVLLVTLPFYELYQRASAWGNNGQQPIWRWTATGLTCLCYGIWCLLTGTALLNSRFRLDYSDRHAAEITGNPNGLIRALLKIAIGVADDIKKQQHTSWELESLNILAPVSYQQSLSLGSMATHLPFESFLMWENFNPYRRWFTINNSHPLIGDRIQRLCQIASHWHLETEVHLTSQEFCPVKPQSFLLQISPWLGIPLGFVLAGLFWIIWQTAFAIHLLNLKWIYDDWSFVTGFLLIGFSIGTVMRINTFFPDIRPLTLQTDYYLPNLLTDPTVLPIDSVSVRLVGKLLGRRGTSNSLAQDLILESNTGLVKLNHIPWLGQSINPQEWIGRQIIVTGWLRRGATPWIDIQTLETQSGKTINSPHPIWSTVLAVAAQAWGAYIVLTAQSVTG</sequence>
<comment type="caution">
    <text evidence="14">The sequence shown here is derived from an EMBL/GenBank/DDBJ whole genome shotgun (WGS) entry which is preliminary data.</text>
</comment>
<keyword evidence="3" id="KW-1003">Cell membrane</keyword>
<feature type="transmembrane region" description="Helical" evidence="12">
    <location>
        <begin position="531"/>
        <end position="554"/>
    </location>
</feature>
<keyword evidence="11 12" id="KW-0472">Membrane</keyword>
<dbReference type="PANTHER" id="PTHR43221:SF1">
    <property type="entry name" value="PROTEASE HTPX"/>
    <property type="match status" value="1"/>
</dbReference>
<dbReference type="Proteomes" id="UP000276103">
    <property type="component" value="Unassembled WGS sequence"/>
</dbReference>
<dbReference type="Gene3D" id="3.30.2010.10">
    <property type="entry name" value="Metalloproteases ('zincins'), catalytic domain"/>
    <property type="match status" value="1"/>
</dbReference>
<dbReference type="InterPro" id="IPR050083">
    <property type="entry name" value="HtpX_protease"/>
</dbReference>
<evidence type="ECO:0000256" key="5">
    <source>
        <dbReference type="ARBA" id="ARBA00022692"/>
    </source>
</evidence>
<dbReference type="Gene3D" id="1.25.40.10">
    <property type="entry name" value="Tetratricopeptide repeat domain"/>
    <property type="match status" value="1"/>
</dbReference>
<dbReference type="InterPro" id="IPR001915">
    <property type="entry name" value="Peptidase_M48"/>
</dbReference>
<comment type="subcellular location">
    <subcellularLocation>
        <location evidence="2">Cell membrane</location>
        <topology evidence="2">Multi-pass membrane protein</topology>
    </subcellularLocation>
</comment>
<reference evidence="14 15" key="1">
    <citation type="journal article" date="2019" name="Genome Biol. Evol.">
        <title>Day and night: Metabolic profiles and evolutionary relationships of six axenic non-marine cyanobacteria.</title>
        <authorList>
            <person name="Will S.E."/>
            <person name="Henke P."/>
            <person name="Boedeker C."/>
            <person name="Huang S."/>
            <person name="Brinkmann H."/>
            <person name="Rohde M."/>
            <person name="Jarek M."/>
            <person name="Friedl T."/>
            <person name="Seufert S."/>
            <person name="Schumacher M."/>
            <person name="Overmann J."/>
            <person name="Neumann-Schaal M."/>
            <person name="Petersen J."/>
        </authorList>
    </citation>
    <scope>NUCLEOTIDE SEQUENCE [LARGE SCALE GENOMIC DNA]</scope>
    <source>
        <strain evidence="14 15">SAG 1403-4b</strain>
    </source>
</reference>
<keyword evidence="6" id="KW-0479">Metal-binding</keyword>
<feature type="transmembrane region" description="Helical" evidence="12">
    <location>
        <begin position="368"/>
        <end position="391"/>
    </location>
</feature>
<keyword evidence="8" id="KW-0862">Zinc</keyword>
<dbReference type="Pfam" id="PF01435">
    <property type="entry name" value="Peptidase_M48"/>
    <property type="match status" value="1"/>
</dbReference>
<evidence type="ECO:0000256" key="11">
    <source>
        <dbReference type="ARBA" id="ARBA00023136"/>
    </source>
</evidence>
<accession>A0A3S1CMG9</accession>
<dbReference type="GO" id="GO:0006508">
    <property type="term" value="P:proteolysis"/>
    <property type="evidence" value="ECO:0007669"/>
    <property type="project" value="UniProtKB-KW"/>
</dbReference>
<evidence type="ECO:0000313" key="14">
    <source>
        <dbReference type="EMBL" id="RUS95063.1"/>
    </source>
</evidence>
<dbReference type="GO" id="GO:0005886">
    <property type="term" value="C:plasma membrane"/>
    <property type="evidence" value="ECO:0007669"/>
    <property type="project" value="UniProtKB-SubCell"/>
</dbReference>
<evidence type="ECO:0000256" key="4">
    <source>
        <dbReference type="ARBA" id="ARBA00022670"/>
    </source>
</evidence>
<evidence type="ECO:0000256" key="10">
    <source>
        <dbReference type="ARBA" id="ARBA00023049"/>
    </source>
</evidence>
<evidence type="ECO:0000256" key="3">
    <source>
        <dbReference type="ARBA" id="ARBA00022475"/>
    </source>
</evidence>
<dbReference type="RefSeq" id="WP_127055153.1">
    <property type="nucleotide sequence ID" value="NZ_RSCM01000011.1"/>
</dbReference>
<dbReference type="SUPFAM" id="SSF48452">
    <property type="entry name" value="TPR-like"/>
    <property type="match status" value="1"/>
</dbReference>
<dbReference type="GO" id="GO:0046872">
    <property type="term" value="F:metal ion binding"/>
    <property type="evidence" value="ECO:0007669"/>
    <property type="project" value="UniProtKB-KW"/>
</dbReference>
<feature type="domain" description="Peptidase M48" evidence="13">
    <location>
        <begin position="294"/>
        <end position="497"/>
    </location>
</feature>
<keyword evidence="10" id="KW-0482">Metalloprotease</keyword>
<evidence type="ECO:0000256" key="8">
    <source>
        <dbReference type="ARBA" id="ARBA00022833"/>
    </source>
</evidence>
<dbReference type="EMBL" id="RSCM01000011">
    <property type="protein sequence ID" value="RUS95063.1"/>
    <property type="molecule type" value="Genomic_DNA"/>
</dbReference>
<keyword evidence="7" id="KW-0378">Hydrolase</keyword>
<keyword evidence="9 12" id="KW-1133">Transmembrane helix</keyword>
<dbReference type="GO" id="GO:0004222">
    <property type="term" value="F:metalloendopeptidase activity"/>
    <property type="evidence" value="ECO:0007669"/>
    <property type="project" value="InterPro"/>
</dbReference>
<feature type="transmembrane region" description="Helical" evidence="12">
    <location>
        <begin position="167"/>
        <end position="188"/>
    </location>
</feature>
<evidence type="ECO:0000259" key="13">
    <source>
        <dbReference type="Pfam" id="PF01435"/>
    </source>
</evidence>
<dbReference type="AlphaFoldDB" id="A0A3S1CMG9"/>
<feature type="transmembrane region" description="Helical" evidence="12">
    <location>
        <begin position="222"/>
        <end position="246"/>
    </location>
</feature>
<keyword evidence="15" id="KW-1185">Reference proteome</keyword>
<evidence type="ECO:0000256" key="1">
    <source>
        <dbReference type="ARBA" id="ARBA00001947"/>
    </source>
</evidence>
<keyword evidence="4" id="KW-0645">Protease</keyword>
<evidence type="ECO:0000256" key="2">
    <source>
        <dbReference type="ARBA" id="ARBA00004651"/>
    </source>
</evidence>
<feature type="transmembrane region" description="Helical" evidence="12">
    <location>
        <begin position="566"/>
        <end position="585"/>
    </location>
</feature>
<organism evidence="14 15">
    <name type="scientific">Trichormus variabilis SAG 1403-4b</name>
    <dbReference type="NCBI Taxonomy" id="447716"/>
    <lineage>
        <taxon>Bacteria</taxon>
        <taxon>Bacillati</taxon>
        <taxon>Cyanobacteriota</taxon>
        <taxon>Cyanophyceae</taxon>
        <taxon>Nostocales</taxon>
        <taxon>Nostocaceae</taxon>
        <taxon>Trichormus</taxon>
    </lineage>
</organism>
<evidence type="ECO:0000256" key="7">
    <source>
        <dbReference type="ARBA" id="ARBA00022801"/>
    </source>
</evidence>
<comment type="cofactor">
    <cofactor evidence="1">
        <name>Zn(2+)</name>
        <dbReference type="ChEBI" id="CHEBI:29105"/>
    </cofactor>
</comment>
<protein>
    <recommendedName>
        <fullName evidence="13">Peptidase M48 domain-containing protein</fullName>
    </recommendedName>
</protein>
<proteinExistence type="predicted"/>
<keyword evidence="5 12" id="KW-0812">Transmembrane</keyword>
<evidence type="ECO:0000256" key="12">
    <source>
        <dbReference type="SAM" id="Phobius"/>
    </source>
</evidence>
<evidence type="ECO:0000256" key="9">
    <source>
        <dbReference type="ARBA" id="ARBA00022989"/>
    </source>
</evidence>
<dbReference type="OrthoDB" id="15218at2"/>
<evidence type="ECO:0000256" key="6">
    <source>
        <dbReference type="ARBA" id="ARBA00022723"/>
    </source>
</evidence>
<dbReference type="PANTHER" id="PTHR43221">
    <property type="entry name" value="PROTEASE HTPX"/>
    <property type="match status" value="1"/>
</dbReference>